<dbReference type="GO" id="GO:0015628">
    <property type="term" value="P:protein secretion by the type II secretion system"/>
    <property type="evidence" value="ECO:0007669"/>
    <property type="project" value="InterPro"/>
</dbReference>
<comment type="subcellular location">
    <subcellularLocation>
        <location evidence="1">Cell inner membrane</location>
        <topology evidence="1">Single-pass membrane protein</topology>
    </subcellularLocation>
</comment>
<dbReference type="Proteomes" id="UP000054621">
    <property type="component" value="Unassembled WGS sequence"/>
</dbReference>
<dbReference type="Pfam" id="PF11612">
    <property type="entry name" value="T2SSJ"/>
    <property type="match status" value="1"/>
</dbReference>
<evidence type="ECO:0000256" key="4">
    <source>
        <dbReference type="ARBA" id="ARBA00022475"/>
    </source>
</evidence>
<protein>
    <recommendedName>
        <fullName evidence="3">Type II secretion system protein J</fullName>
    </recommendedName>
</protein>
<evidence type="ECO:0000256" key="9">
    <source>
        <dbReference type="ARBA" id="ARBA00023136"/>
    </source>
</evidence>
<dbReference type="Gene3D" id="3.10.610.10">
    <property type="entry name" value="GSPII I/J protein-like"/>
    <property type="match status" value="1"/>
</dbReference>
<evidence type="ECO:0000256" key="10">
    <source>
        <dbReference type="SAM" id="Phobius"/>
    </source>
</evidence>
<evidence type="ECO:0000256" key="2">
    <source>
        <dbReference type="ARBA" id="ARBA00011084"/>
    </source>
</evidence>
<feature type="transmembrane region" description="Helical" evidence="10">
    <location>
        <begin position="20"/>
        <end position="41"/>
    </location>
</feature>
<proteinExistence type="inferred from homology"/>
<dbReference type="RefSeq" id="WP_027269711.1">
    <property type="nucleotide sequence ID" value="NZ_CAAAJE010000004.1"/>
</dbReference>
<evidence type="ECO:0000256" key="5">
    <source>
        <dbReference type="ARBA" id="ARBA00022481"/>
    </source>
</evidence>
<dbReference type="SUPFAM" id="SSF54523">
    <property type="entry name" value="Pili subunits"/>
    <property type="match status" value="1"/>
</dbReference>
<keyword evidence="5" id="KW-0488">Methylation</keyword>
<keyword evidence="7 10" id="KW-0812">Transmembrane</keyword>
<evidence type="ECO:0000256" key="6">
    <source>
        <dbReference type="ARBA" id="ARBA00022519"/>
    </source>
</evidence>
<dbReference type="AlphaFoldDB" id="A0A0W0YC51"/>
<comment type="caution">
    <text evidence="11">The sequence shown here is derived from an EMBL/GenBank/DDBJ whole genome shotgun (WGS) entry which is preliminary data.</text>
</comment>
<dbReference type="NCBIfam" id="TIGR01711">
    <property type="entry name" value="gspJ"/>
    <property type="match status" value="1"/>
</dbReference>
<name>A0A0W0YC51_9GAMM</name>
<keyword evidence="4" id="KW-1003">Cell membrane</keyword>
<keyword evidence="6" id="KW-0997">Cell inner membrane</keyword>
<dbReference type="PANTHER" id="PTHR39583:SF2">
    <property type="entry name" value="TYPE II SECRETION SYSTEM PROTEIN J"/>
    <property type="match status" value="1"/>
</dbReference>
<evidence type="ECO:0000313" key="12">
    <source>
        <dbReference type="Proteomes" id="UP000054621"/>
    </source>
</evidence>
<evidence type="ECO:0000256" key="8">
    <source>
        <dbReference type="ARBA" id="ARBA00022989"/>
    </source>
</evidence>
<dbReference type="GO" id="GO:0005886">
    <property type="term" value="C:plasma membrane"/>
    <property type="evidence" value="ECO:0007669"/>
    <property type="project" value="UniProtKB-SubCell"/>
</dbReference>
<organism evidence="11 12">
    <name type="scientific">Legionella sainthelensi</name>
    <dbReference type="NCBI Taxonomy" id="28087"/>
    <lineage>
        <taxon>Bacteria</taxon>
        <taxon>Pseudomonadati</taxon>
        <taxon>Pseudomonadota</taxon>
        <taxon>Gammaproteobacteria</taxon>
        <taxon>Legionellales</taxon>
        <taxon>Legionellaceae</taxon>
        <taxon>Legionella</taxon>
    </lineage>
</organism>
<dbReference type="Pfam" id="PF07963">
    <property type="entry name" value="N_methyl"/>
    <property type="match status" value="1"/>
</dbReference>
<accession>A0A0W0YC51</accession>
<dbReference type="STRING" id="28087.Lsai_3344"/>
<evidence type="ECO:0000256" key="3">
    <source>
        <dbReference type="ARBA" id="ARBA00021539"/>
    </source>
</evidence>
<dbReference type="InterPro" id="IPR012902">
    <property type="entry name" value="N_methyl_site"/>
</dbReference>
<dbReference type="EMBL" id="LNYV01000037">
    <property type="protein sequence ID" value="KTD54522.1"/>
    <property type="molecule type" value="Genomic_DNA"/>
</dbReference>
<gene>
    <name evidence="11" type="primary">lspJ</name>
    <name evidence="11" type="ORF">Lsai_3344</name>
</gene>
<comment type="similarity">
    <text evidence="2">Belongs to the GSP J family.</text>
</comment>
<keyword evidence="8 10" id="KW-1133">Transmembrane helix</keyword>
<dbReference type="InterPro" id="IPR051621">
    <property type="entry name" value="T2SS_protein_J"/>
</dbReference>
<evidence type="ECO:0000256" key="7">
    <source>
        <dbReference type="ARBA" id="ARBA00022692"/>
    </source>
</evidence>
<dbReference type="OrthoDB" id="9794345at2"/>
<dbReference type="PATRIC" id="fig|28087.4.peg.3584"/>
<evidence type="ECO:0000313" key="11">
    <source>
        <dbReference type="EMBL" id="KTD54522.1"/>
    </source>
</evidence>
<dbReference type="PANTHER" id="PTHR39583">
    <property type="entry name" value="TYPE II SECRETION SYSTEM PROTEIN J-RELATED"/>
    <property type="match status" value="1"/>
</dbReference>
<dbReference type="NCBIfam" id="TIGR02532">
    <property type="entry name" value="IV_pilin_GFxxxE"/>
    <property type="match status" value="1"/>
</dbReference>
<reference evidence="11 12" key="1">
    <citation type="submission" date="2015-11" db="EMBL/GenBank/DDBJ databases">
        <title>Genomic analysis of 38 Legionella species identifies large and diverse effector repertoires.</title>
        <authorList>
            <person name="Burstein D."/>
            <person name="Amaro F."/>
            <person name="Zusman T."/>
            <person name="Lifshitz Z."/>
            <person name="Cohen O."/>
            <person name="Gilbert J.A."/>
            <person name="Pupko T."/>
            <person name="Shuman H.A."/>
            <person name="Segal G."/>
        </authorList>
    </citation>
    <scope>NUCLEOTIDE SEQUENCE [LARGE SCALE GENOMIC DNA]</scope>
    <source>
        <strain evidence="11 12">Mt.St.Helens-4</strain>
    </source>
</reference>
<dbReference type="GO" id="GO:0015627">
    <property type="term" value="C:type II protein secretion system complex"/>
    <property type="evidence" value="ECO:0007669"/>
    <property type="project" value="InterPro"/>
</dbReference>
<keyword evidence="9 10" id="KW-0472">Membrane</keyword>
<dbReference type="PROSITE" id="PS00409">
    <property type="entry name" value="PROKAR_NTER_METHYL"/>
    <property type="match status" value="1"/>
</dbReference>
<evidence type="ECO:0000256" key="1">
    <source>
        <dbReference type="ARBA" id="ARBA00004377"/>
    </source>
</evidence>
<sequence length="212" mass="24292">MKKTLKNQKKIRGFTLIEILIALAVFAILATITTSVLYNAFTTRSRVNEQSYRLNEVQLAISLIQQDTSQVVERAIRGNEMRLFSAFIGQTNYLEFTRDGVVNPGSIEKRSTLKRVAYVCQEGTLIRRSWNTLDSLNRNAYEDKPLLSHLTDCHFGYLNQNLQILPEWREQAVSLNQRKEPFPKALQVNLTLRDLGEINLLFTLPGALYAQN</sequence>
<dbReference type="InterPro" id="IPR045584">
    <property type="entry name" value="Pilin-like"/>
</dbReference>
<dbReference type="InterPro" id="IPR010055">
    <property type="entry name" value="T2SS_protein-GspJ"/>
</dbReference>
<dbReference type="eggNOG" id="COG4795">
    <property type="taxonomic scope" value="Bacteria"/>
</dbReference>